<sequence length="143" mass="15693">MWQPTWTWWPHYWTDDGEWRLPTTVDPKEVNAPKSPWKTPVVDGNGKDVAVMMGTESWPALADAQRQKNLETAAKVEDAAVSVPVSREVASRPPPVQVRGLASVSNGSSIRAGMKRSSCGVSNGGIFPYPRIWGLGWGLYSSL</sequence>
<proteinExistence type="predicted"/>
<comment type="caution">
    <text evidence="1">The sequence shown here is derived from an EMBL/GenBank/DDBJ whole genome shotgun (WGS) entry which is preliminary data.</text>
</comment>
<gene>
    <name evidence="1" type="ORF">G2W53_013837</name>
</gene>
<evidence type="ECO:0000313" key="2">
    <source>
        <dbReference type="Proteomes" id="UP000634136"/>
    </source>
</evidence>
<name>A0A834U0D1_9FABA</name>
<organism evidence="1 2">
    <name type="scientific">Senna tora</name>
    <dbReference type="NCBI Taxonomy" id="362788"/>
    <lineage>
        <taxon>Eukaryota</taxon>
        <taxon>Viridiplantae</taxon>
        <taxon>Streptophyta</taxon>
        <taxon>Embryophyta</taxon>
        <taxon>Tracheophyta</taxon>
        <taxon>Spermatophyta</taxon>
        <taxon>Magnoliopsida</taxon>
        <taxon>eudicotyledons</taxon>
        <taxon>Gunneridae</taxon>
        <taxon>Pentapetalae</taxon>
        <taxon>rosids</taxon>
        <taxon>fabids</taxon>
        <taxon>Fabales</taxon>
        <taxon>Fabaceae</taxon>
        <taxon>Caesalpinioideae</taxon>
        <taxon>Cassia clade</taxon>
        <taxon>Senna</taxon>
    </lineage>
</organism>
<accession>A0A834U0D1</accession>
<dbReference type="OrthoDB" id="10458455at2759"/>
<evidence type="ECO:0000313" key="1">
    <source>
        <dbReference type="EMBL" id="KAF7831504.1"/>
    </source>
</evidence>
<keyword evidence="2" id="KW-1185">Reference proteome</keyword>
<dbReference type="Proteomes" id="UP000634136">
    <property type="component" value="Unassembled WGS sequence"/>
</dbReference>
<protein>
    <submittedName>
        <fullName evidence="1">La-related protein 1A-like</fullName>
    </submittedName>
</protein>
<dbReference type="AlphaFoldDB" id="A0A834U0D1"/>
<dbReference type="EMBL" id="JAAIUW010000005">
    <property type="protein sequence ID" value="KAF7831504.1"/>
    <property type="molecule type" value="Genomic_DNA"/>
</dbReference>
<reference evidence="1" key="1">
    <citation type="submission" date="2020-09" db="EMBL/GenBank/DDBJ databases">
        <title>Genome-Enabled Discovery of Anthraquinone Biosynthesis in Senna tora.</title>
        <authorList>
            <person name="Kang S.-H."/>
            <person name="Pandey R.P."/>
            <person name="Lee C.-M."/>
            <person name="Sim J.-S."/>
            <person name="Jeong J.-T."/>
            <person name="Choi B.-S."/>
            <person name="Jung M."/>
            <person name="Ginzburg D."/>
            <person name="Zhao K."/>
            <person name="Won S.Y."/>
            <person name="Oh T.-J."/>
            <person name="Yu Y."/>
            <person name="Kim N.-H."/>
            <person name="Lee O.R."/>
            <person name="Lee T.-H."/>
            <person name="Bashyal P."/>
            <person name="Kim T.-S."/>
            <person name="Lee W.-H."/>
            <person name="Kawkins C."/>
            <person name="Kim C.-K."/>
            <person name="Kim J.S."/>
            <person name="Ahn B.O."/>
            <person name="Rhee S.Y."/>
            <person name="Sohng J.K."/>
        </authorList>
    </citation>
    <scope>NUCLEOTIDE SEQUENCE</scope>
    <source>
        <tissue evidence="1">Leaf</tissue>
    </source>
</reference>